<comment type="similarity">
    <text evidence="1">Belongs to the RAD52 family.</text>
</comment>
<dbReference type="Pfam" id="PF04098">
    <property type="entry name" value="Rad52_Rad22"/>
    <property type="match status" value="1"/>
</dbReference>
<dbReference type="InterPro" id="IPR041247">
    <property type="entry name" value="Rad52_fam"/>
</dbReference>
<sequence>MHYKTIVKVQVFSPNRNVSITRQDIGFGTSVARNLADAHENAAKETVADALKRSLRTFGNQFGNSLYNK</sequence>
<dbReference type="KEGG" id="hac:Hac_1339"/>
<dbReference type="PANTHER" id="PTHR12132:SF1">
    <property type="entry name" value="DNA REPAIR PROTEIN RAD52 HOMOLOG"/>
    <property type="match status" value="1"/>
</dbReference>
<dbReference type="InterPro" id="IPR007232">
    <property type="entry name" value="Rad52_Rad59_Rad22"/>
</dbReference>
<dbReference type="Gene3D" id="3.30.390.80">
    <property type="entry name" value="DNA repair protein Rad52/59/22"/>
    <property type="match status" value="1"/>
</dbReference>
<gene>
    <name evidence="5" type="primary">Hac prophage I orf5</name>
    <name evidence="5" type="ordered locus">Hac_1339</name>
</gene>
<dbReference type="AlphaFoldDB" id="Q17W99"/>
<dbReference type="GO" id="GO:0045002">
    <property type="term" value="P:double-strand break repair via single-strand annealing"/>
    <property type="evidence" value="ECO:0007669"/>
    <property type="project" value="TreeGrafter"/>
</dbReference>
<keyword evidence="3" id="KW-0233">DNA recombination</keyword>
<protein>
    <submittedName>
        <fullName evidence="5">Uncharacterized protein</fullName>
    </submittedName>
</protein>
<dbReference type="HOGENOM" id="CLU_2770185_0_0_7"/>
<keyword evidence="4" id="KW-0234">DNA repair</keyword>
<reference evidence="5 6" key="1">
    <citation type="journal article" date="2006" name="PLoS Genet.">
        <title>Who ate whom? Adaptive Helicobacter genomic changes that accompanied a host jump from early humans to large felines.</title>
        <authorList>
            <person name="Eppinger M."/>
            <person name="Baar C."/>
            <person name="Linz B."/>
            <person name="Raddatz G."/>
            <person name="Lanz C."/>
            <person name="Keller H."/>
            <person name="Morelli G."/>
            <person name="Gressmann H."/>
            <person name="Achtman M."/>
            <person name="Schuster S.C."/>
        </authorList>
    </citation>
    <scope>NUCLEOTIDE SEQUENCE [LARGE SCALE GENOMIC DNA]</scope>
    <source>
        <strain evidence="5 6">Sheeba</strain>
    </source>
</reference>
<proteinExistence type="inferred from homology"/>
<accession>Q17W99</accession>
<keyword evidence="6" id="KW-1185">Reference proteome</keyword>
<evidence type="ECO:0000256" key="1">
    <source>
        <dbReference type="ARBA" id="ARBA00006638"/>
    </source>
</evidence>
<evidence type="ECO:0000313" key="5">
    <source>
        <dbReference type="EMBL" id="CAK00077.1"/>
    </source>
</evidence>
<evidence type="ECO:0000256" key="4">
    <source>
        <dbReference type="ARBA" id="ARBA00023204"/>
    </source>
</evidence>
<dbReference type="EMBL" id="AM260522">
    <property type="protein sequence ID" value="CAK00077.1"/>
    <property type="molecule type" value="Genomic_DNA"/>
</dbReference>
<dbReference type="PANTHER" id="PTHR12132">
    <property type="entry name" value="DNA REPAIR AND RECOMBINATION PROTEIN RAD52, RAD59"/>
    <property type="match status" value="1"/>
</dbReference>
<organism evidence="5 6">
    <name type="scientific">Helicobacter acinonychis (strain Sheeba)</name>
    <dbReference type="NCBI Taxonomy" id="382638"/>
    <lineage>
        <taxon>Bacteria</taxon>
        <taxon>Pseudomonadati</taxon>
        <taxon>Campylobacterota</taxon>
        <taxon>Epsilonproteobacteria</taxon>
        <taxon>Campylobacterales</taxon>
        <taxon>Helicobacteraceae</taxon>
        <taxon>Helicobacter</taxon>
    </lineage>
</organism>
<dbReference type="GO" id="GO:0006312">
    <property type="term" value="P:mitotic recombination"/>
    <property type="evidence" value="ECO:0007669"/>
    <property type="project" value="TreeGrafter"/>
</dbReference>
<evidence type="ECO:0000256" key="3">
    <source>
        <dbReference type="ARBA" id="ARBA00023172"/>
    </source>
</evidence>
<dbReference type="SUPFAM" id="SSF54768">
    <property type="entry name" value="dsRNA-binding domain-like"/>
    <property type="match status" value="1"/>
</dbReference>
<keyword evidence="2" id="KW-0227">DNA damage</keyword>
<dbReference type="eggNOG" id="COG5055">
    <property type="taxonomic scope" value="Bacteria"/>
</dbReference>
<evidence type="ECO:0000313" key="6">
    <source>
        <dbReference type="Proteomes" id="UP000000775"/>
    </source>
</evidence>
<dbReference type="Proteomes" id="UP000000775">
    <property type="component" value="Chromosome"/>
</dbReference>
<evidence type="ECO:0000256" key="2">
    <source>
        <dbReference type="ARBA" id="ARBA00022763"/>
    </source>
</evidence>
<dbReference type="GO" id="GO:0000724">
    <property type="term" value="P:double-strand break repair via homologous recombination"/>
    <property type="evidence" value="ECO:0007669"/>
    <property type="project" value="TreeGrafter"/>
</dbReference>
<dbReference type="InterPro" id="IPR042525">
    <property type="entry name" value="Rad52_Rad59_Rad22_sf"/>
</dbReference>
<name>Q17W99_HELAH</name>